<sequence>MLLCAELILVSDTYNPAAPAGADPSHPVLALPLDGWHRAHGGRMVEFAGYHMPVQYEGIMAEHAWTRSQAGLFDVSHMGQLVLRGANAAQALESLLPGAFLGLKPGKLRYSLLLADDGGILDDLIVTNRGEDFYIVVNGATKHGDIAHIAARLPEGVTLEHLTGHALLALQGPEAARALATLDLVPAHDPARTLESLVFMEAAPFLWGEVELGVSRSGYTGEDGFEISVRADHVEALADALLAHEAVRPIGLGARDSLRLEAGLPLYGHDLSVETDPVEADLAFAIPARRRAAADFPGAARIVAALEQGPARRRVGLLLEGRMAAREGAQVLADNRVVGTVTSGGFAPTLGRPIAMAFVETALAAPGTELSLSVRGKTIPATITSLPFIPHRYVRKGIA</sequence>
<dbReference type="InterPro" id="IPR028896">
    <property type="entry name" value="GcvT/YgfZ/DmdA"/>
</dbReference>
<dbReference type="SUPFAM" id="SSF101790">
    <property type="entry name" value="Aminomethyltransferase beta-barrel domain"/>
    <property type="match status" value="1"/>
</dbReference>
<evidence type="ECO:0000313" key="10">
    <source>
        <dbReference type="Proteomes" id="UP001187221"/>
    </source>
</evidence>
<proteinExistence type="inferred from homology"/>
<dbReference type="PANTHER" id="PTHR43757:SF2">
    <property type="entry name" value="AMINOMETHYLTRANSFERASE, MITOCHONDRIAL"/>
    <property type="match status" value="1"/>
</dbReference>
<dbReference type="NCBIfam" id="TIGR00528">
    <property type="entry name" value="gcvT"/>
    <property type="match status" value="1"/>
</dbReference>
<dbReference type="Proteomes" id="UP001187221">
    <property type="component" value="Unassembled WGS sequence"/>
</dbReference>
<gene>
    <name evidence="9" type="primary">gcvT</name>
    <name evidence="9" type="ORF">NUTIK01_08600</name>
</gene>
<dbReference type="Gene3D" id="3.30.1360.120">
    <property type="entry name" value="Probable tRNA modification gtpase trme, domain 1"/>
    <property type="match status" value="1"/>
</dbReference>
<evidence type="ECO:0000256" key="5">
    <source>
        <dbReference type="ARBA" id="ARBA00031395"/>
    </source>
</evidence>
<dbReference type="Gene3D" id="3.30.70.1400">
    <property type="entry name" value="Aminomethyltransferase beta-barrel domains"/>
    <property type="match status" value="1"/>
</dbReference>
<dbReference type="EMBL" id="BTFW01000001">
    <property type="protein sequence ID" value="GMM60083.1"/>
    <property type="molecule type" value="Genomic_DNA"/>
</dbReference>
<evidence type="ECO:0000256" key="4">
    <source>
        <dbReference type="ARBA" id="ARBA00022679"/>
    </source>
</evidence>
<evidence type="ECO:0000259" key="8">
    <source>
        <dbReference type="Pfam" id="PF08669"/>
    </source>
</evidence>
<evidence type="ECO:0000256" key="2">
    <source>
        <dbReference type="ARBA" id="ARBA00012616"/>
    </source>
</evidence>
<keyword evidence="4" id="KW-0808">Transferase</keyword>
<evidence type="ECO:0000256" key="6">
    <source>
        <dbReference type="ARBA" id="ARBA00047665"/>
    </source>
</evidence>
<dbReference type="NCBIfam" id="NF010093">
    <property type="entry name" value="PRK13579.1"/>
    <property type="match status" value="1"/>
</dbReference>
<dbReference type="PIRSF" id="PIRSF006487">
    <property type="entry name" value="GcvT"/>
    <property type="match status" value="1"/>
</dbReference>
<dbReference type="InterPro" id="IPR006223">
    <property type="entry name" value="GcvT"/>
</dbReference>
<evidence type="ECO:0000256" key="3">
    <source>
        <dbReference type="ARBA" id="ARBA00022576"/>
    </source>
</evidence>
<evidence type="ECO:0000256" key="1">
    <source>
        <dbReference type="ARBA" id="ARBA00008609"/>
    </source>
</evidence>
<feature type="domain" description="Aminomethyltransferase C-terminal" evidence="8">
    <location>
        <begin position="312"/>
        <end position="388"/>
    </location>
</feature>
<dbReference type="InterPro" id="IPR029043">
    <property type="entry name" value="GcvT/YgfZ_C"/>
</dbReference>
<dbReference type="Gene3D" id="2.40.30.110">
    <property type="entry name" value="Aminomethyltransferase beta-barrel domains"/>
    <property type="match status" value="1"/>
</dbReference>
<name>A0ABQ6P478_9SPHN</name>
<dbReference type="EC" id="2.1.2.10" evidence="2"/>
<evidence type="ECO:0000259" key="7">
    <source>
        <dbReference type="Pfam" id="PF01571"/>
    </source>
</evidence>
<dbReference type="Gene3D" id="4.10.1250.10">
    <property type="entry name" value="Aminomethyltransferase fragment"/>
    <property type="match status" value="1"/>
</dbReference>
<dbReference type="SUPFAM" id="SSF103025">
    <property type="entry name" value="Folate-binding domain"/>
    <property type="match status" value="1"/>
</dbReference>
<accession>A0ABQ6P478</accession>
<dbReference type="NCBIfam" id="NF001567">
    <property type="entry name" value="PRK00389.1"/>
    <property type="match status" value="1"/>
</dbReference>
<dbReference type="InterPro" id="IPR013977">
    <property type="entry name" value="GcvT_C"/>
</dbReference>
<keyword evidence="10" id="KW-1185">Reference proteome</keyword>
<organism evidence="9 10">
    <name type="scientific">Novosphingobium pituita</name>
    <dbReference type="NCBI Taxonomy" id="3056842"/>
    <lineage>
        <taxon>Bacteria</taxon>
        <taxon>Pseudomonadati</taxon>
        <taxon>Pseudomonadota</taxon>
        <taxon>Alphaproteobacteria</taxon>
        <taxon>Sphingomonadales</taxon>
        <taxon>Sphingomonadaceae</taxon>
        <taxon>Novosphingobium</taxon>
    </lineage>
</organism>
<comment type="similarity">
    <text evidence="1">Belongs to the GcvT family.</text>
</comment>
<dbReference type="Pfam" id="PF08669">
    <property type="entry name" value="GCV_T_C"/>
    <property type="match status" value="1"/>
</dbReference>
<feature type="domain" description="GCVT N-terminal" evidence="7">
    <location>
        <begin position="35"/>
        <end position="287"/>
    </location>
</feature>
<dbReference type="InterPro" id="IPR006222">
    <property type="entry name" value="GCVT_N"/>
</dbReference>
<comment type="catalytic activity">
    <reaction evidence="6">
        <text>N(6)-[(R)-S(8)-aminomethyldihydrolipoyl]-L-lysyl-[protein] + (6S)-5,6,7,8-tetrahydrofolate = N(6)-[(R)-dihydrolipoyl]-L-lysyl-[protein] + (6R)-5,10-methylene-5,6,7,8-tetrahydrofolate + NH4(+)</text>
        <dbReference type="Rhea" id="RHEA:16945"/>
        <dbReference type="Rhea" id="RHEA-COMP:10475"/>
        <dbReference type="Rhea" id="RHEA-COMP:10492"/>
        <dbReference type="ChEBI" id="CHEBI:15636"/>
        <dbReference type="ChEBI" id="CHEBI:28938"/>
        <dbReference type="ChEBI" id="CHEBI:57453"/>
        <dbReference type="ChEBI" id="CHEBI:83100"/>
        <dbReference type="ChEBI" id="CHEBI:83143"/>
        <dbReference type="EC" id="2.1.2.10"/>
    </reaction>
</comment>
<dbReference type="PANTHER" id="PTHR43757">
    <property type="entry name" value="AMINOMETHYLTRANSFERASE"/>
    <property type="match status" value="1"/>
</dbReference>
<keyword evidence="3" id="KW-0032">Aminotransferase</keyword>
<protein>
    <recommendedName>
        <fullName evidence="2">aminomethyltransferase</fullName>
        <ecNumber evidence="2">2.1.2.10</ecNumber>
    </recommendedName>
    <alternativeName>
        <fullName evidence="5">Glycine cleavage system T protein</fullName>
    </alternativeName>
</protein>
<dbReference type="InterPro" id="IPR027266">
    <property type="entry name" value="TrmE/GcvT-like"/>
</dbReference>
<evidence type="ECO:0000313" key="9">
    <source>
        <dbReference type="EMBL" id="GMM60083.1"/>
    </source>
</evidence>
<comment type="caution">
    <text evidence="9">The sequence shown here is derived from an EMBL/GenBank/DDBJ whole genome shotgun (WGS) entry which is preliminary data.</text>
</comment>
<dbReference type="Pfam" id="PF01571">
    <property type="entry name" value="GCV_T"/>
    <property type="match status" value="1"/>
</dbReference>
<reference evidence="9 10" key="1">
    <citation type="submission" date="2023-06" db="EMBL/GenBank/DDBJ databases">
        <title>Draft genome sequence of Novosphingobium sp. strain IK01.</title>
        <authorList>
            <person name="Hatamoto M."/>
            <person name="Ikarashi T."/>
            <person name="Yamaguchi T."/>
        </authorList>
    </citation>
    <scope>NUCLEOTIDE SEQUENCE [LARGE SCALE GENOMIC DNA]</scope>
    <source>
        <strain evidence="9 10">IK01</strain>
    </source>
</reference>